<sequence length="80" mass="8343">MVSGAIRAGQRALLPLPAGPREVTVETIEVRRRRRGHAAEGEEAALYLAGVTAADLPRSLGGGGAVLDTEPLRGLEITEV</sequence>
<keyword evidence="2" id="KW-1185">Reference proteome</keyword>
<evidence type="ECO:0000313" key="2">
    <source>
        <dbReference type="Proteomes" id="UP000320888"/>
    </source>
</evidence>
<comment type="caution">
    <text evidence="1">The sequence shown here is derived from an EMBL/GenBank/DDBJ whole genome shotgun (WGS) entry which is preliminary data.</text>
</comment>
<evidence type="ECO:0000313" key="1">
    <source>
        <dbReference type="EMBL" id="TSB33390.1"/>
    </source>
</evidence>
<proteinExistence type="predicted"/>
<reference evidence="1 2" key="1">
    <citation type="submission" date="2019-07" db="EMBL/GenBank/DDBJ databases">
        <title>Draft genome for Streptomyces benahoarensis MZ03-48.</title>
        <authorList>
            <person name="Gonzalez-Pimentel J.L."/>
        </authorList>
    </citation>
    <scope>NUCLEOTIDE SEQUENCE [LARGE SCALE GENOMIC DNA]</scope>
    <source>
        <strain evidence="1 2">MZ03-48</strain>
    </source>
</reference>
<dbReference type="AlphaFoldDB" id="A0A553YW00"/>
<gene>
    <name evidence="1" type="ORF">FNZ23_23735</name>
</gene>
<dbReference type="Gene3D" id="2.40.30.10">
    <property type="entry name" value="Translation factors"/>
    <property type="match status" value="1"/>
</dbReference>
<dbReference type="Proteomes" id="UP000320888">
    <property type="component" value="Unassembled WGS sequence"/>
</dbReference>
<accession>A0A553YW00</accession>
<name>A0A553YW00_9ACTN</name>
<dbReference type="OrthoDB" id="9994329at2"/>
<protein>
    <submittedName>
        <fullName evidence="1">Uncharacterized protein</fullName>
    </submittedName>
</protein>
<organism evidence="1 2">
    <name type="scientific">Streptomyces benahoarensis</name>
    <dbReference type="NCBI Taxonomy" id="2595054"/>
    <lineage>
        <taxon>Bacteria</taxon>
        <taxon>Bacillati</taxon>
        <taxon>Actinomycetota</taxon>
        <taxon>Actinomycetes</taxon>
        <taxon>Kitasatosporales</taxon>
        <taxon>Streptomycetaceae</taxon>
        <taxon>Streptomyces</taxon>
    </lineage>
</organism>
<dbReference type="EMBL" id="VKLS01000404">
    <property type="protein sequence ID" value="TSB33390.1"/>
    <property type="molecule type" value="Genomic_DNA"/>
</dbReference>
<dbReference type="RefSeq" id="WP_143943307.1">
    <property type="nucleotide sequence ID" value="NZ_VKLS01000404.1"/>
</dbReference>